<feature type="domain" description="Pectinesterase catalytic" evidence="13">
    <location>
        <begin position="19"/>
        <end position="308"/>
    </location>
</feature>
<reference evidence="14 15" key="1">
    <citation type="submission" date="2024-01" db="EMBL/GenBank/DDBJ databases">
        <authorList>
            <person name="Waweru B."/>
        </authorList>
    </citation>
    <scope>NUCLEOTIDE SEQUENCE [LARGE SCALE GENOMIC DNA]</scope>
</reference>
<comment type="similarity">
    <text evidence="3">Belongs to the pectinesterase family.</text>
</comment>
<evidence type="ECO:0000256" key="8">
    <source>
        <dbReference type="ARBA" id="ARBA00023180"/>
    </source>
</evidence>
<comment type="subcellular location">
    <subcellularLocation>
        <location evidence="1">Secreted</location>
        <location evidence="1">Cell wall</location>
    </subcellularLocation>
</comment>
<dbReference type="GO" id="GO:0030599">
    <property type="term" value="F:pectinesterase activity"/>
    <property type="evidence" value="ECO:0007669"/>
    <property type="project" value="UniProtKB-UniRule"/>
</dbReference>
<evidence type="ECO:0000256" key="3">
    <source>
        <dbReference type="ARBA" id="ARBA00008891"/>
    </source>
</evidence>
<evidence type="ECO:0000256" key="4">
    <source>
        <dbReference type="ARBA" id="ARBA00013229"/>
    </source>
</evidence>
<evidence type="ECO:0000256" key="9">
    <source>
        <dbReference type="ARBA" id="ARBA00047928"/>
    </source>
</evidence>
<dbReference type="EMBL" id="CAWUPB010001184">
    <property type="protein sequence ID" value="CAK7350724.1"/>
    <property type="molecule type" value="Genomic_DNA"/>
</dbReference>
<dbReference type="InterPro" id="IPR033131">
    <property type="entry name" value="Pectinesterase_Asp_AS"/>
</dbReference>
<comment type="caution">
    <text evidence="14">The sequence shown here is derived from an EMBL/GenBank/DDBJ whole genome shotgun (WGS) entry which is preliminary data.</text>
</comment>
<evidence type="ECO:0000256" key="2">
    <source>
        <dbReference type="ARBA" id="ARBA00005184"/>
    </source>
</evidence>
<keyword evidence="5" id="KW-0134">Cell wall</keyword>
<dbReference type="InterPro" id="IPR011050">
    <property type="entry name" value="Pectin_lyase_fold/virulence"/>
</dbReference>
<dbReference type="InterPro" id="IPR012334">
    <property type="entry name" value="Pectin_lyas_fold"/>
</dbReference>
<feature type="active site" evidence="11">
    <location>
        <position position="176"/>
    </location>
</feature>
<dbReference type="AlphaFoldDB" id="A0AAV1SGY4"/>
<keyword evidence="5" id="KW-0964">Secreted</keyword>
<dbReference type="InterPro" id="IPR000070">
    <property type="entry name" value="Pectinesterase_cat"/>
</dbReference>
<dbReference type="PANTHER" id="PTHR31321:SF120">
    <property type="entry name" value="PECTINESTERASE 52-RELATED"/>
    <property type="match status" value="1"/>
</dbReference>
<evidence type="ECO:0000256" key="7">
    <source>
        <dbReference type="ARBA" id="ARBA00023085"/>
    </source>
</evidence>
<dbReference type="Gene3D" id="2.160.20.10">
    <property type="entry name" value="Single-stranded right-handed beta-helix, Pectin lyase-like"/>
    <property type="match status" value="1"/>
</dbReference>
<comment type="function">
    <text evidence="10">Acts in the modification of cell walls via demethylesterification of cell wall pectin.</text>
</comment>
<sequence length="317" mass="35629">MIAIDCERGSGRSKVAQTIVVDQSGKGDFKTIQAAIDSIPQNNKRWIKVQINPGIYTEQVNIPIEKPCIFLEGRGPRQTTVTYNAHESTDSSATFTSSPSNIVAKGITFKNSFNRWWKQNIYYGIKVPGVLPALSARIYGDKSAFYDCAFLGVQDTLWDAQGRHHFSNCYIEGSVDFIFGAGQSFYEGCLINVTSGGFITAQAKEFPNDANGFVFYRCIVLGIKGVRSYLGRAFRPYSTVIYHHTYFSEVVEPVGWHAWNNEGHEGNLTYREVNCKGPGSNTSKRVPWEKKLNAKQLNRFSKSSFIDQDRWLSKLPL</sequence>
<evidence type="ECO:0000313" key="15">
    <source>
        <dbReference type="Proteomes" id="UP001314170"/>
    </source>
</evidence>
<organism evidence="14 15">
    <name type="scientific">Dovyalis caffra</name>
    <dbReference type="NCBI Taxonomy" id="77055"/>
    <lineage>
        <taxon>Eukaryota</taxon>
        <taxon>Viridiplantae</taxon>
        <taxon>Streptophyta</taxon>
        <taxon>Embryophyta</taxon>
        <taxon>Tracheophyta</taxon>
        <taxon>Spermatophyta</taxon>
        <taxon>Magnoliopsida</taxon>
        <taxon>eudicotyledons</taxon>
        <taxon>Gunneridae</taxon>
        <taxon>Pentapetalae</taxon>
        <taxon>rosids</taxon>
        <taxon>fabids</taxon>
        <taxon>Malpighiales</taxon>
        <taxon>Salicaceae</taxon>
        <taxon>Flacourtieae</taxon>
        <taxon>Dovyalis</taxon>
    </lineage>
</organism>
<evidence type="ECO:0000259" key="13">
    <source>
        <dbReference type="Pfam" id="PF01095"/>
    </source>
</evidence>
<keyword evidence="15" id="KW-1185">Reference proteome</keyword>
<keyword evidence="7 12" id="KW-0063">Aspartyl esterase</keyword>
<comment type="pathway">
    <text evidence="2 12">Glycan metabolism; pectin degradation; 2-dehydro-3-deoxy-D-gluconate from pectin: step 1/5.</text>
</comment>
<keyword evidence="8" id="KW-0325">Glycoprotein</keyword>
<dbReference type="FunFam" id="2.160.20.10:FF:000013">
    <property type="entry name" value="Pectinesterase"/>
    <property type="match status" value="1"/>
</dbReference>
<dbReference type="GO" id="GO:0042545">
    <property type="term" value="P:cell wall modification"/>
    <property type="evidence" value="ECO:0007669"/>
    <property type="project" value="UniProtKB-UniRule"/>
</dbReference>
<evidence type="ECO:0000313" key="14">
    <source>
        <dbReference type="EMBL" id="CAK7350724.1"/>
    </source>
</evidence>
<comment type="catalytic activity">
    <reaction evidence="9 12">
        <text>[(1-&gt;4)-alpha-D-galacturonosyl methyl ester](n) + n H2O = [(1-&gt;4)-alpha-D-galacturonosyl](n) + n methanol + n H(+)</text>
        <dbReference type="Rhea" id="RHEA:22380"/>
        <dbReference type="Rhea" id="RHEA-COMP:14570"/>
        <dbReference type="Rhea" id="RHEA-COMP:14573"/>
        <dbReference type="ChEBI" id="CHEBI:15377"/>
        <dbReference type="ChEBI" id="CHEBI:15378"/>
        <dbReference type="ChEBI" id="CHEBI:17790"/>
        <dbReference type="ChEBI" id="CHEBI:140522"/>
        <dbReference type="ChEBI" id="CHEBI:140523"/>
        <dbReference type="EC" id="3.1.1.11"/>
    </reaction>
</comment>
<dbReference type="GO" id="GO:0045490">
    <property type="term" value="P:pectin catabolic process"/>
    <property type="evidence" value="ECO:0007669"/>
    <property type="project" value="UniProtKB-UniRule"/>
</dbReference>
<evidence type="ECO:0000256" key="12">
    <source>
        <dbReference type="RuleBase" id="RU000589"/>
    </source>
</evidence>
<gene>
    <name evidence="14" type="ORF">DCAF_LOCUS23468</name>
</gene>
<evidence type="ECO:0000256" key="6">
    <source>
        <dbReference type="ARBA" id="ARBA00022801"/>
    </source>
</evidence>
<evidence type="ECO:0000256" key="10">
    <source>
        <dbReference type="ARBA" id="ARBA00057335"/>
    </source>
</evidence>
<evidence type="ECO:0000256" key="1">
    <source>
        <dbReference type="ARBA" id="ARBA00004191"/>
    </source>
</evidence>
<dbReference type="PROSITE" id="PS00503">
    <property type="entry name" value="PECTINESTERASE_2"/>
    <property type="match status" value="1"/>
</dbReference>
<name>A0AAV1SGY4_9ROSI</name>
<dbReference type="Pfam" id="PF01095">
    <property type="entry name" value="Pectinesterase"/>
    <property type="match status" value="1"/>
</dbReference>
<protein>
    <recommendedName>
        <fullName evidence="4 12">Pectinesterase</fullName>
        <ecNumber evidence="4 12">3.1.1.11</ecNumber>
    </recommendedName>
</protein>
<accession>A0AAV1SGY4</accession>
<dbReference type="EC" id="3.1.1.11" evidence="4 12"/>
<dbReference type="SUPFAM" id="SSF51126">
    <property type="entry name" value="Pectin lyase-like"/>
    <property type="match status" value="1"/>
</dbReference>
<keyword evidence="6 12" id="KW-0378">Hydrolase</keyword>
<dbReference type="Proteomes" id="UP001314170">
    <property type="component" value="Unassembled WGS sequence"/>
</dbReference>
<evidence type="ECO:0000256" key="11">
    <source>
        <dbReference type="PROSITE-ProRule" id="PRU10040"/>
    </source>
</evidence>
<dbReference type="PANTHER" id="PTHR31321">
    <property type="entry name" value="ACYL-COA THIOESTER HYDROLASE YBHC-RELATED"/>
    <property type="match status" value="1"/>
</dbReference>
<proteinExistence type="inferred from homology"/>
<evidence type="ECO:0000256" key="5">
    <source>
        <dbReference type="ARBA" id="ARBA00022512"/>
    </source>
</evidence>